<dbReference type="InterPro" id="IPR013766">
    <property type="entry name" value="Thioredoxin_domain"/>
</dbReference>
<feature type="compositionally biased region" description="Low complexity" evidence="10">
    <location>
        <begin position="10"/>
        <end position="30"/>
    </location>
</feature>
<dbReference type="PANTHER" id="PTHR42801">
    <property type="entry name" value="THIOREDOXIN-DEPENDENT PEROXIDE REDUCTASE"/>
    <property type="match status" value="1"/>
</dbReference>
<proteinExistence type="inferred from homology"/>
<keyword evidence="13" id="KW-1185">Reference proteome</keyword>
<sequence>MSEAPRRSARNAGKPAAAAAAAPKPAAKPAATKRKADTDADGEKKPKAKSPGVLKVGDPLPALTLKTDEGKDISTADLSDAVIFTGVSRYPKANTGGCTTQGKLFRDTHDEFVAAKYAVYGLSNDSPTSLANWKAKQNFPYTLISDPQRELIKHLTGAADKTRRSHFVVKAGKLAMSELSVKPAESAPASLAFVQNN</sequence>
<keyword evidence="3" id="KW-0049">Antioxidant</keyword>
<evidence type="ECO:0000256" key="10">
    <source>
        <dbReference type="SAM" id="MobiDB-lite"/>
    </source>
</evidence>
<dbReference type="GO" id="GO:0008379">
    <property type="term" value="F:thioredoxin peroxidase activity"/>
    <property type="evidence" value="ECO:0007669"/>
    <property type="project" value="TreeGrafter"/>
</dbReference>
<evidence type="ECO:0000256" key="4">
    <source>
        <dbReference type="ARBA" id="ARBA00023002"/>
    </source>
</evidence>
<evidence type="ECO:0000256" key="2">
    <source>
        <dbReference type="ARBA" id="ARBA00022559"/>
    </source>
</evidence>
<dbReference type="PANTHER" id="PTHR42801:SF23">
    <property type="entry name" value="PEROXIREDOXIN DOT5"/>
    <property type="match status" value="1"/>
</dbReference>
<evidence type="ECO:0000313" key="13">
    <source>
        <dbReference type="Proteomes" id="UP000053758"/>
    </source>
</evidence>
<dbReference type="InterPro" id="IPR036249">
    <property type="entry name" value="Thioredoxin-like_sf"/>
</dbReference>
<dbReference type="PROSITE" id="PS51352">
    <property type="entry name" value="THIOREDOXIN_2"/>
    <property type="match status" value="1"/>
</dbReference>
<dbReference type="GO" id="GO:0034599">
    <property type="term" value="P:cellular response to oxidative stress"/>
    <property type="evidence" value="ECO:0007669"/>
    <property type="project" value="TreeGrafter"/>
</dbReference>
<dbReference type="EC" id="1.11.1.24" evidence="1"/>
<evidence type="ECO:0000256" key="1">
    <source>
        <dbReference type="ARBA" id="ARBA00013017"/>
    </source>
</evidence>
<dbReference type="GO" id="GO:0045454">
    <property type="term" value="P:cell redox homeostasis"/>
    <property type="evidence" value="ECO:0007669"/>
    <property type="project" value="TreeGrafter"/>
</dbReference>
<accession>A0A081CJB5</accession>
<dbReference type="GeneID" id="26305825"/>
<reference evidence="12" key="1">
    <citation type="submission" date="2014-07" db="EMBL/GenBank/DDBJ databases">
        <title>Draft genome sequence of the yeast Pseudozyma antarctica JCM 10317 known as a producer of lipase B which used in a wide range of industrial applications.</title>
        <authorList>
            <person name="Morita T."/>
            <person name="Saika A."/>
            <person name="Koike H."/>
        </authorList>
    </citation>
    <scope>NUCLEOTIDE SEQUENCE</scope>
    <source>
        <strain evidence="12">JCM 10317</strain>
    </source>
</reference>
<evidence type="ECO:0000256" key="7">
    <source>
        <dbReference type="ARBA" id="ARBA00032824"/>
    </source>
</evidence>
<dbReference type="AlphaFoldDB" id="A0A081CJB5"/>
<comment type="similarity">
    <text evidence="8">Belongs to the peroxiredoxin family. BCP/PrxQ subfamily.</text>
</comment>
<protein>
    <recommendedName>
        <fullName evidence="1">thioredoxin-dependent peroxiredoxin</fullName>
        <ecNumber evidence="1">1.11.1.24</ecNumber>
    </recommendedName>
    <alternativeName>
        <fullName evidence="7">Thioredoxin peroxidase</fullName>
    </alternativeName>
</protein>
<name>A0A081CJB5_PSEA2</name>
<dbReference type="Pfam" id="PF00578">
    <property type="entry name" value="AhpC-TSA"/>
    <property type="match status" value="1"/>
</dbReference>
<organism evidence="12">
    <name type="scientific">Pseudozyma antarctica</name>
    <name type="common">Yeast</name>
    <name type="synonym">Candida antarctica</name>
    <dbReference type="NCBI Taxonomy" id="84753"/>
    <lineage>
        <taxon>Eukaryota</taxon>
        <taxon>Fungi</taxon>
        <taxon>Dikarya</taxon>
        <taxon>Basidiomycota</taxon>
        <taxon>Ustilaginomycotina</taxon>
        <taxon>Ustilaginomycetes</taxon>
        <taxon>Ustilaginales</taxon>
        <taxon>Ustilaginaceae</taxon>
        <taxon>Moesziomyces</taxon>
    </lineage>
</organism>
<dbReference type="Proteomes" id="UP000053758">
    <property type="component" value="Unassembled WGS sequence"/>
</dbReference>
<evidence type="ECO:0000256" key="8">
    <source>
        <dbReference type="ARBA" id="ARBA00038489"/>
    </source>
</evidence>
<comment type="catalytic activity">
    <reaction evidence="9">
        <text>a hydroperoxide + [thioredoxin]-dithiol = an alcohol + [thioredoxin]-disulfide + H2O</text>
        <dbReference type="Rhea" id="RHEA:62620"/>
        <dbReference type="Rhea" id="RHEA-COMP:10698"/>
        <dbReference type="Rhea" id="RHEA-COMP:10700"/>
        <dbReference type="ChEBI" id="CHEBI:15377"/>
        <dbReference type="ChEBI" id="CHEBI:29950"/>
        <dbReference type="ChEBI" id="CHEBI:30879"/>
        <dbReference type="ChEBI" id="CHEBI:35924"/>
        <dbReference type="ChEBI" id="CHEBI:50058"/>
        <dbReference type="EC" id="1.11.1.24"/>
    </reaction>
</comment>
<evidence type="ECO:0000256" key="9">
    <source>
        <dbReference type="ARBA" id="ARBA00049091"/>
    </source>
</evidence>
<dbReference type="RefSeq" id="XP_014655176.1">
    <property type="nucleotide sequence ID" value="XM_014799690.1"/>
</dbReference>
<dbReference type="GO" id="GO:0005737">
    <property type="term" value="C:cytoplasm"/>
    <property type="evidence" value="ECO:0007669"/>
    <property type="project" value="TreeGrafter"/>
</dbReference>
<keyword evidence="2" id="KW-0575">Peroxidase</keyword>
<gene>
    <name evidence="12" type="ORF">PAN0_014d4984</name>
</gene>
<evidence type="ECO:0000259" key="11">
    <source>
        <dbReference type="PROSITE" id="PS51352"/>
    </source>
</evidence>
<feature type="domain" description="Thioredoxin" evidence="11">
    <location>
        <begin position="54"/>
        <end position="197"/>
    </location>
</feature>
<dbReference type="InterPro" id="IPR000866">
    <property type="entry name" value="AhpC/TSA"/>
</dbReference>
<dbReference type="HOGENOM" id="CLU_042529_2_2_1"/>
<evidence type="ECO:0000256" key="3">
    <source>
        <dbReference type="ARBA" id="ARBA00022862"/>
    </source>
</evidence>
<dbReference type="SUPFAM" id="SSF52833">
    <property type="entry name" value="Thioredoxin-like"/>
    <property type="match status" value="1"/>
</dbReference>
<dbReference type="CDD" id="cd03017">
    <property type="entry name" value="PRX_BCP"/>
    <property type="match status" value="1"/>
</dbReference>
<feature type="compositionally biased region" description="Basic and acidic residues" evidence="10">
    <location>
        <begin position="34"/>
        <end position="45"/>
    </location>
</feature>
<dbReference type="EMBL" id="DF830081">
    <property type="protein sequence ID" value="GAK66761.1"/>
    <property type="molecule type" value="Genomic_DNA"/>
</dbReference>
<evidence type="ECO:0000313" key="12">
    <source>
        <dbReference type="EMBL" id="GAK66761.1"/>
    </source>
</evidence>
<keyword evidence="4" id="KW-0560">Oxidoreductase</keyword>
<dbReference type="InterPro" id="IPR050924">
    <property type="entry name" value="Peroxiredoxin_BCP/PrxQ"/>
</dbReference>
<keyword evidence="6" id="KW-0676">Redox-active center</keyword>
<dbReference type="Gene3D" id="3.40.30.10">
    <property type="entry name" value="Glutaredoxin"/>
    <property type="match status" value="1"/>
</dbReference>
<keyword evidence="5" id="KW-1015">Disulfide bond</keyword>
<feature type="region of interest" description="Disordered" evidence="10">
    <location>
        <begin position="1"/>
        <end position="57"/>
    </location>
</feature>
<evidence type="ECO:0000256" key="5">
    <source>
        <dbReference type="ARBA" id="ARBA00023157"/>
    </source>
</evidence>
<evidence type="ECO:0000256" key="6">
    <source>
        <dbReference type="ARBA" id="ARBA00023284"/>
    </source>
</evidence>